<sequence length="480" mass="52574">MLLSQLFASCSSKPRKDSRKPNIVLILADDMGYGDVVAYNPSAKVKTPYIDKLASEGMAFTDAHSPSAVCTPTRYGILTGRYSWRTGLKKGVLWPWDGPLIEEERETLPKMLKTAGYRTAAIGKWHLGWNWPTQDNMPATENNGMEVDYSKSITGGPLAAGFDYYFGDDVPNFPPYTFIKNENVEVLPTVQKPKGLFGHSGAMAPGWTLEGVMPAITQKAVDYIEEAADKEQPFFLYFALTAPHTPIAPSEQFKRTSEAGAYGDFVQEVDWTVGQVMEVLEQKGIADNTIVVFTSDNGSPARNGENSSGPIASVIEDYGDRANGPWRGLKGDAWEGGHRVPFMVKWPGHVAPGEWNNGLVSSLDIMATVLDILGMDSKPDVSPDGVSLLEALKDNDAPVREHLVHHSHQGVFAIRKGAWKLILSPKSGGFSDGIFPDGYGIATDGQLYNLDRDPGEQDNLYGKYPEKVSELVKLLREIEG</sequence>
<dbReference type="Gene3D" id="3.30.1120.10">
    <property type="match status" value="1"/>
</dbReference>
<dbReference type="PANTHER" id="PTHR42693:SF53">
    <property type="entry name" value="ENDO-4-O-SULFATASE"/>
    <property type="match status" value="1"/>
</dbReference>
<dbReference type="Pfam" id="PF00884">
    <property type="entry name" value="Sulfatase"/>
    <property type="match status" value="1"/>
</dbReference>
<dbReference type="PROSITE" id="PS00149">
    <property type="entry name" value="SULFATASE_2"/>
    <property type="match status" value="1"/>
</dbReference>
<organism evidence="6 7">
    <name type="scientific">Echinicola soli</name>
    <dbReference type="NCBI Taxonomy" id="2591634"/>
    <lineage>
        <taxon>Bacteria</taxon>
        <taxon>Pseudomonadati</taxon>
        <taxon>Bacteroidota</taxon>
        <taxon>Cytophagia</taxon>
        <taxon>Cytophagales</taxon>
        <taxon>Cyclobacteriaceae</taxon>
        <taxon>Echinicola</taxon>
    </lineage>
</organism>
<comment type="similarity">
    <text evidence="1">Belongs to the sulfatase family.</text>
</comment>
<dbReference type="GO" id="GO:0004065">
    <property type="term" value="F:arylsulfatase activity"/>
    <property type="evidence" value="ECO:0007669"/>
    <property type="project" value="TreeGrafter"/>
</dbReference>
<dbReference type="OrthoDB" id="9764377at2"/>
<name>A0A514CNX2_9BACT</name>
<evidence type="ECO:0000256" key="1">
    <source>
        <dbReference type="ARBA" id="ARBA00008779"/>
    </source>
</evidence>
<protein>
    <submittedName>
        <fullName evidence="6">Arylsulfatase</fullName>
    </submittedName>
</protein>
<feature type="domain" description="Sulfatase N-terminal" evidence="5">
    <location>
        <begin position="21"/>
        <end position="375"/>
    </location>
</feature>
<evidence type="ECO:0000256" key="2">
    <source>
        <dbReference type="ARBA" id="ARBA00022723"/>
    </source>
</evidence>
<dbReference type="Gene3D" id="3.40.720.10">
    <property type="entry name" value="Alkaline Phosphatase, subunit A"/>
    <property type="match status" value="1"/>
</dbReference>
<keyword evidence="3" id="KW-0378">Hydrolase</keyword>
<evidence type="ECO:0000256" key="3">
    <source>
        <dbReference type="ARBA" id="ARBA00022801"/>
    </source>
</evidence>
<keyword evidence="4" id="KW-0106">Calcium</keyword>
<dbReference type="CDD" id="cd16143">
    <property type="entry name" value="ARS_like"/>
    <property type="match status" value="1"/>
</dbReference>
<dbReference type="Proteomes" id="UP000316614">
    <property type="component" value="Chromosome"/>
</dbReference>
<keyword evidence="7" id="KW-1185">Reference proteome</keyword>
<dbReference type="InterPro" id="IPR024607">
    <property type="entry name" value="Sulfatase_CS"/>
</dbReference>
<dbReference type="PROSITE" id="PS00523">
    <property type="entry name" value="SULFATASE_1"/>
    <property type="match status" value="1"/>
</dbReference>
<dbReference type="AlphaFoldDB" id="A0A514CNX2"/>
<dbReference type="InterPro" id="IPR017850">
    <property type="entry name" value="Alkaline_phosphatase_core_sf"/>
</dbReference>
<gene>
    <name evidence="6" type="ORF">FKX85_04085</name>
</gene>
<dbReference type="KEGG" id="echi:FKX85_04085"/>
<dbReference type="GO" id="GO:0046872">
    <property type="term" value="F:metal ion binding"/>
    <property type="evidence" value="ECO:0007669"/>
    <property type="project" value="UniProtKB-KW"/>
</dbReference>
<dbReference type="PANTHER" id="PTHR42693">
    <property type="entry name" value="ARYLSULFATASE FAMILY MEMBER"/>
    <property type="match status" value="1"/>
</dbReference>
<dbReference type="InterPro" id="IPR000917">
    <property type="entry name" value="Sulfatase_N"/>
</dbReference>
<dbReference type="EMBL" id="CP041253">
    <property type="protein sequence ID" value="QDH81480.1"/>
    <property type="molecule type" value="Genomic_DNA"/>
</dbReference>
<accession>A0A514CNX2</accession>
<proteinExistence type="inferred from homology"/>
<evidence type="ECO:0000256" key="4">
    <source>
        <dbReference type="ARBA" id="ARBA00022837"/>
    </source>
</evidence>
<evidence type="ECO:0000259" key="5">
    <source>
        <dbReference type="Pfam" id="PF00884"/>
    </source>
</evidence>
<keyword evidence="2" id="KW-0479">Metal-binding</keyword>
<dbReference type="SUPFAM" id="SSF53649">
    <property type="entry name" value="Alkaline phosphatase-like"/>
    <property type="match status" value="1"/>
</dbReference>
<evidence type="ECO:0000313" key="6">
    <source>
        <dbReference type="EMBL" id="QDH81480.1"/>
    </source>
</evidence>
<reference evidence="6 7" key="1">
    <citation type="submission" date="2019-06" db="EMBL/GenBank/DDBJ databases">
        <title>Echinicola alkalisoli sp. nov. isolated from saline soil.</title>
        <authorList>
            <person name="Sun J.-Q."/>
            <person name="Xu L."/>
        </authorList>
    </citation>
    <scope>NUCLEOTIDE SEQUENCE [LARGE SCALE GENOMIC DNA]</scope>
    <source>
        <strain evidence="6 7">LN3S3</strain>
    </source>
</reference>
<dbReference type="InterPro" id="IPR050738">
    <property type="entry name" value="Sulfatase"/>
</dbReference>
<evidence type="ECO:0000313" key="7">
    <source>
        <dbReference type="Proteomes" id="UP000316614"/>
    </source>
</evidence>